<keyword evidence="2" id="KW-1185">Reference proteome</keyword>
<evidence type="ECO:0008006" key="3">
    <source>
        <dbReference type="Google" id="ProtNLM"/>
    </source>
</evidence>
<dbReference type="Gene3D" id="2.40.50.590">
    <property type="match status" value="1"/>
</dbReference>
<accession>A0A9J6RJX5</accession>
<dbReference type="EMBL" id="JAPTGG010000003">
    <property type="protein sequence ID" value="MCZ0864706.1"/>
    <property type="molecule type" value="Genomic_DNA"/>
</dbReference>
<gene>
    <name evidence="1" type="ORF">O0V09_05810</name>
</gene>
<organism evidence="1 2">
    <name type="scientific">Dasania phycosphaerae</name>
    <dbReference type="NCBI Taxonomy" id="2950436"/>
    <lineage>
        <taxon>Bacteria</taxon>
        <taxon>Pseudomonadati</taxon>
        <taxon>Pseudomonadota</taxon>
        <taxon>Gammaproteobacteria</taxon>
        <taxon>Cellvibrionales</taxon>
        <taxon>Spongiibacteraceae</taxon>
        <taxon>Dasania</taxon>
    </lineage>
</organism>
<dbReference type="Pfam" id="PF21474">
    <property type="entry name" value="DNApolII_N"/>
    <property type="match status" value="1"/>
</dbReference>
<proteinExistence type="predicted"/>
<evidence type="ECO:0000313" key="2">
    <source>
        <dbReference type="Proteomes" id="UP001069090"/>
    </source>
</evidence>
<evidence type="ECO:0000313" key="1">
    <source>
        <dbReference type="EMBL" id="MCZ0864706.1"/>
    </source>
</evidence>
<comment type="caution">
    <text evidence="1">The sequence shown here is derived from an EMBL/GenBank/DDBJ whole genome shotgun (WGS) entry which is preliminary data.</text>
</comment>
<dbReference type="AlphaFoldDB" id="A0A9J6RJX5"/>
<reference evidence="1 2" key="1">
    <citation type="submission" date="2022-12" db="EMBL/GenBank/DDBJ databases">
        <title>Dasania phycosphaerae sp. nov., isolated from particulate material of the south coast of Korea.</title>
        <authorList>
            <person name="Jiang Y."/>
        </authorList>
    </citation>
    <scope>NUCLEOTIDE SEQUENCE [LARGE SCALE GENOMIC DNA]</scope>
    <source>
        <strain evidence="1 2">GY-19</strain>
    </source>
</reference>
<name>A0A9J6RJX5_9GAMM</name>
<sequence>MQQQQIQGFILSRHWRDTRQGIELSFWLATAQGPKHISFSGQEAVFFYRPSK</sequence>
<protein>
    <recommendedName>
        <fullName evidence="3">DNA polymerase II</fullName>
    </recommendedName>
</protein>
<dbReference type="RefSeq" id="WP_258330856.1">
    <property type="nucleotide sequence ID" value="NZ_JAPTGG010000003.1"/>
</dbReference>
<dbReference type="Proteomes" id="UP001069090">
    <property type="component" value="Unassembled WGS sequence"/>
</dbReference>